<dbReference type="GO" id="GO:0005758">
    <property type="term" value="C:mitochondrial intermembrane space"/>
    <property type="evidence" value="ECO:0007669"/>
    <property type="project" value="TreeGrafter"/>
</dbReference>
<evidence type="ECO:0000256" key="3">
    <source>
        <dbReference type="ARBA" id="ARBA00013714"/>
    </source>
</evidence>
<keyword evidence="15" id="KW-1185">Reference proteome</keyword>
<dbReference type="AlphaFoldDB" id="W6MG46"/>
<reference evidence="14" key="2">
    <citation type="submission" date="2014-02" db="EMBL/GenBank/DDBJ databases">
        <title>Complete DNA sequence of /Kuraishia capsulata/ illustrates novel genomic features among budding yeasts (/Saccharomycotina/).</title>
        <authorList>
            <person name="Morales L."/>
            <person name="Noel B."/>
            <person name="Porcel B."/>
            <person name="Marcet-Houben M."/>
            <person name="Hullo M-F."/>
            <person name="Sacerdot C."/>
            <person name="Tekaia F."/>
            <person name="Leh-Louis V."/>
            <person name="Despons L."/>
            <person name="Khanna V."/>
            <person name="Aury J-M."/>
            <person name="Barbe V."/>
            <person name="Couloux A."/>
            <person name="Labadie K."/>
            <person name="Pelletier E."/>
            <person name="Souciet J-L."/>
            <person name="Boekhout T."/>
            <person name="Gabaldon T."/>
            <person name="Wincker P."/>
            <person name="Dujon B."/>
        </authorList>
    </citation>
    <scope>NUCLEOTIDE SEQUENCE</scope>
    <source>
        <strain evidence="14">CBS 1993</strain>
    </source>
</reference>
<sequence>MFVRSLVRSARLTSSGARLASRQYSSFTTTGARSSKLFLVAPVATVGALSAYYLATPVYADSEAKEEPVVEQQAESADPPAQGAYNPETGEINWDCPCLGGMADGPCGEEFKAAFSCFVYSEADPKGYDCIDKFKGMQECFRKHPEVYSEELRDDDDFSLEPSSEEPAPASGEVVEVITETVDVISESAPAATEIVSETVSETVSEVVPAVSDSITEITETIVEKVNDK</sequence>
<dbReference type="GO" id="GO:0005743">
    <property type="term" value="C:mitochondrial inner membrane"/>
    <property type="evidence" value="ECO:0007669"/>
    <property type="project" value="UniProtKB-SubCell"/>
</dbReference>
<feature type="region of interest" description="Disordered" evidence="12">
    <location>
        <begin position="65"/>
        <end position="86"/>
    </location>
</feature>
<dbReference type="Pfam" id="PF06747">
    <property type="entry name" value="CHCH"/>
    <property type="match status" value="1"/>
</dbReference>
<evidence type="ECO:0000256" key="1">
    <source>
        <dbReference type="ARBA" id="ARBA00001973"/>
    </source>
</evidence>
<dbReference type="GeneID" id="34518101"/>
<dbReference type="PANTHER" id="PTHR21622:SF0">
    <property type="entry name" value="COILED-COIL-HELIX-COILED-COIL-HELIX DOMAIN CONTAINING 4"/>
    <property type="match status" value="1"/>
</dbReference>
<dbReference type="Proteomes" id="UP000019384">
    <property type="component" value="Unassembled WGS sequence"/>
</dbReference>
<dbReference type="EMBL" id="HG793125">
    <property type="protein sequence ID" value="CDK24696.1"/>
    <property type="molecule type" value="Genomic_DNA"/>
</dbReference>
<keyword evidence="5" id="KW-0653">Protein transport</keyword>
<evidence type="ECO:0000256" key="8">
    <source>
        <dbReference type="ARBA" id="ARBA00023128"/>
    </source>
</evidence>
<feature type="region of interest" description="Disordered" evidence="12">
    <location>
        <begin position="151"/>
        <end position="172"/>
    </location>
</feature>
<gene>
    <name evidence="14" type="ORF">KUCA_T00000662001</name>
</gene>
<evidence type="ECO:0000256" key="10">
    <source>
        <dbReference type="ARBA" id="ARBA00023284"/>
    </source>
</evidence>
<name>W6MG46_9ASCO</name>
<dbReference type="PROSITE" id="PS51808">
    <property type="entry name" value="CHCH"/>
    <property type="match status" value="1"/>
</dbReference>
<comment type="subcellular location">
    <subcellularLocation>
        <location evidence="2">Mitochondrion inner membrane</location>
        <topology evidence="2">Single-pass type II membrane protein</topology>
        <orientation evidence="2">Intermembrane side</orientation>
    </subcellularLocation>
</comment>
<dbReference type="OrthoDB" id="7481291at2759"/>
<reference evidence="14" key="1">
    <citation type="submission" date="2013-12" db="EMBL/GenBank/DDBJ databases">
        <authorList>
            <person name="Genoscope - CEA"/>
        </authorList>
    </citation>
    <scope>NUCLEOTIDE SEQUENCE</scope>
    <source>
        <strain evidence="14">CBS 1993</strain>
    </source>
</reference>
<evidence type="ECO:0000313" key="14">
    <source>
        <dbReference type="EMBL" id="CDK24696.1"/>
    </source>
</evidence>
<keyword evidence="9" id="KW-1015">Disulfide bond</keyword>
<evidence type="ECO:0000256" key="7">
    <source>
        <dbReference type="ARBA" id="ARBA00023010"/>
    </source>
</evidence>
<dbReference type="GO" id="GO:0045041">
    <property type="term" value="P:protein import into mitochondrial intermembrane space"/>
    <property type="evidence" value="ECO:0007669"/>
    <property type="project" value="InterPro"/>
</dbReference>
<dbReference type="PANTHER" id="PTHR21622">
    <property type="entry name" value="COILED-COIL-HELIX-COILED-COIL-HELIX DOMAIN CONTAINING 4"/>
    <property type="match status" value="1"/>
</dbReference>
<evidence type="ECO:0000259" key="13">
    <source>
        <dbReference type="Pfam" id="PF06747"/>
    </source>
</evidence>
<dbReference type="GO" id="GO:0015035">
    <property type="term" value="F:protein-disulfide reductase activity"/>
    <property type="evidence" value="ECO:0007669"/>
    <property type="project" value="InterPro"/>
</dbReference>
<keyword evidence="4" id="KW-0813">Transport</keyword>
<evidence type="ECO:0000256" key="2">
    <source>
        <dbReference type="ARBA" id="ARBA00004164"/>
    </source>
</evidence>
<dbReference type="STRING" id="1382522.W6MG46"/>
<feature type="domain" description="CHCH" evidence="13">
    <location>
        <begin position="107"/>
        <end position="143"/>
    </location>
</feature>
<proteinExistence type="predicted"/>
<evidence type="ECO:0000256" key="6">
    <source>
        <dbReference type="ARBA" id="ARBA00023002"/>
    </source>
</evidence>
<evidence type="ECO:0000313" key="15">
    <source>
        <dbReference type="Proteomes" id="UP000019384"/>
    </source>
</evidence>
<evidence type="ECO:0000256" key="4">
    <source>
        <dbReference type="ARBA" id="ARBA00022448"/>
    </source>
</evidence>
<dbReference type="RefSeq" id="XP_022456713.1">
    <property type="nucleotide sequence ID" value="XM_022605223.1"/>
</dbReference>
<comment type="cofactor">
    <cofactor evidence="1">
        <name>Cu(2+)</name>
        <dbReference type="ChEBI" id="CHEBI:29036"/>
    </cofactor>
</comment>
<accession>W6MG46</accession>
<dbReference type="InterPro" id="IPR010625">
    <property type="entry name" value="CHCH"/>
</dbReference>
<protein>
    <recommendedName>
        <fullName evidence="3">Mitochondrial intermembrane space import and assembly protein 40</fullName>
    </recommendedName>
    <alternativeName>
        <fullName evidence="11">Mitochondrial import inner membrane translocase TIM40</fullName>
    </alternativeName>
</protein>
<dbReference type="HOGENOM" id="CLU_054990_3_1_1"/>
<keyword evidence="10" id="KW-0676">Redox-active center</keyword>
<organism evidence="14 15">
    <name type="scientific">Kuraishia capsulata CBS 1993</name>
    <dbReference type="NCBI Taxonomy" id="1382522"/>
    <lineage>
        <taxon>Eukaryota</taxon>
        <taxon>Fungi</taxon>
        <taxon>Dikarya</taxon>
        <taxon>Ascomycota</taxon>
        <taxon>Saccharomycotina</taxon>
        <taxon>Pichiomycetes</taxon>
        <taxon>Pichiales</taxon>
        <taxon>Pichiaceae</taxon>
        <taxon>Kuraishia</taxon>
    </lineage>
</organism>
<keyword evidence="7" id="KW-0811">Translocation</keyword>
<dbReference type="Gene3D" id="1.10.287.2900">
    <property type="match status" value="1"/>
</dbReference>
<evidence type="ECO:0000256" key="5">
    <source>
        <dbReference type="ARBA" id="ARBA00022927"/>
    </source>
</evidence>
<evidence type="ECO:0000256" key="12">
    <source>
        <dbReference type="SAM" id="MobiDB-lite"/>
    </source>
</evidence>
<evidence type="ECO:0000256" key="11">
    <source>
        <dbReference type="ARBA" id="ARBA00033150"/>
    </source>
</evidence>
<evidence type="ECO:0000256" key="9">
    <source>
        <dbReference type="ARBA" id="ARBA00023157"/>
    </source>
</evidence>
<keyword evidence="8" id="KW-0496">Mitochondrion</keyword>
<keyword evidence="6" id="KW-0560">Oxidoreductase</keyword>
<dbReference type="InterPro" id="IPR039289">
    <property type="entry name" value="CHCHD4"/>
</dbReference>